<feature type="compositionally biased region" description="Acidic residues" evidence="3">
    <location>
        <begin position="149"/>
        <end position="159"/>
    </location>
</feature>
<dbReference type="GO" id="GO:0006950">
    <property type="term" value="P:response to stress"/>
    <property type="evidence" value="ECO:0007669"/>
    <property type="project" value="UniProtKB-ARBA"/>
</dbReference>
<organism evidence="4 5">
    <name type="scientific">Zingiber officinale</name>
    <name type="common">Ginger</name>
    <name type="synonym">Amomum zingiber</name>
    <dbReference type="NCBI Taxonomy" id="94328"/>
    <lineage>
        <taxon>Eukaryota</taxon>
        <taxon>Viridiplantae</taxon>
        <taxon>Streptophyta</taxon>
        <taxon>Embryophyta</taxon>
        <taxon>Tracheophyta</taxon>
        <taxon>Spermatophyta</taxon>
        <taxon>Magnoliopsida</taxon>
        <taxon>Liliopsida</taxon>
        <taxon>Zingiberales</taxon>
        <taxon>Zingiberaceae</taxon>
        <taxon>Zingiber</taxon>
    </lineage>
</organism>
<dbReference type="OrthoDB" id="696276at2759"/>
<keyword evidence="2" id="KW-0539">Nucleus</keyword>
<dbReference type="PANTHER" id="PTHR33172:SF91">
    <property type="entry name" value="PROTEIN OXIDATIVE STRESS 3 LIKE 5"/>
    <property type="match status" value="1"/>
</dbReference>
<proteinExistence type="predicted"/>
<evidence type="ECO:0000313" key="5">
    <source>
        <dbReference type="Proteomes" id="UP000734854"/>
    </source>
</evidence>
<gene>
    <name evidence="4" type="ORF">ZIOFF_037155</name>
</gene>
<dbReference type="AlphaFoldDB" id="A0A8J5L3X2"/>
<dbReference type="PANTHER" id="PTHR33172">
    <property type="entry name" value="OS08G0516900 PROTEIN"/>
    <property type="match status" value="1"/>
</dbReference>
<protein>
    <submittedName>
        <fullName evidence="4">Uncharacterized protein</fullName>
    </submittedName>
</protein>
<keyword evidence="5" id="KW-1185">Reference proteome</keyword>
<evidence type="ECO:0000256" key="2">
    <source>
        <dbReference type="ARBA" id="ARBA00023242"/>
    </source>
</evidence>
<feature type="region of interest" description="Disordered" evidence="3">
    <location>
        <begin position="23"/>
        <end position="66"/>
    </location>
</feature>
<comment type="caution">
    <text evidence="4">The sequence shown here is derived from an EMBL/GenBank/DDBJ whole genome shotgun (WGS) entry which is preliminary data.</text>
</comment>
<feature type="region of interest" description="Disordered" evidence="3">
    <location>
        <begin position="129"/>
        <end position="159"/>
    </location>
</feature>
<feature type="compositionally biased region" description="Acidic residues" evidence="3">
    <location>
        <begin position="38"/>
        <end position="59"/>
    </location>
</feature>
<accession>A0A8J5L3X2</accession>
<evidence type="ECO:0000256" key="1">
    <source>
        <dbReference type="ARBA" id="ARBA00004123"/>
    </source>
</evidence>
<dbReference type="Proteomes" id="UP000734854">
    <property type="component" value="Unassembled WGS sequence"/>
</dbReference>
<name>A0A8J5L3X2_ZINOF</name>
<evidence type="ECO:0000256" key="3">
    <source>
        <dbReference type="SAM" id="MobiDB-lite"/>
    </source>
</evidence>
<evidence type="ECO:0000313" key="4">
    <source>
        <dbReference type="EMBL" id="KAG6504807.1"/>
    </source>
</evidence>
<reference evidence="4 5" key="1">
    <citation type="submission" date="2020-08" db="EMBL/GenBank/DDBJ databases">
        <title>Plant Genome Project.</title>
        <authorList>
            <person name="Zhang R.-G."/>
        </authorList>
    </citation>
    <scope>NUCLEOTIDE SEQUENCE [LARGE SCALE GENOMIC DNA]</scope>
    <source>
        <tissue evidence="4">Rhizome</tissue>
    </source>
</reference>
<dbReference type="GO" id="GO:0005634">
    <property type="term" value="C:nucleus"/>
    <property type="evidence" value="ECO:0007669"/>
    <property type="project" value="UniProtKB-SubCell"/>
</dbReference>
<dbReference type="EMBL" id="JACMSC010000010">
    <property type="protein sequence ID" value="KAG6504807.1"/>
    <property type="molecule type" value="Genomic_DNA"/>
</dbReference>
<dbReference type="InterPro" id="IPR051992">
    <property type="entry name" value="OxStress_Response_Reg"/>
</dbReference>
<comment type="subcellular location">
    <subcellularLocation>
        <location evidence="1">Nucleus</location>
    </subcellularLocation>
</comment>
<sequence>MSSLVLPGLGLTDHLVPCSLHRQDQAPAARKRPNSIFSEEDSDTSIGVESEEEEEEEMESKESDGAFCSLDALENSLPIKRGLSNFYSGKARCFTNLADAANASVADLAKRENPFNKRRRLLLQGRTTSFSSLIGSPTSPPPVLSPDDAPVEVEEEEAS</sequence>